<evidence type="ECO:0000313" key="1">
    <source>
        <dbReference type="EMBL" id="EAX95582.1"/>
    </source>
</evidence>
<dbReference type="VEuPathDB" id="TrichDB:TVAG_370860"/>
<accession>A2FHN8</accession>
<organism evidence="1 2">
    <name type="scientific">Trichomonas vaginalis (strain ATCC PRA-98 / G3)</name>
    <dbReference type="NCBI Taxonomy" id="412133"/>
    <lineage>
        <taxon>Eukaryota</taxon>
        <taxon>Metamonada</taxon>
        <taxon>Parabasalia</taxon>
        <taxon>Trichomonadida</taxon>
        <taxon>Trichomonadidae</taxon>
        <taxon>Trichomonas</taxon>
    </lineage>
</organism>
<protein>
    <submittedName>
        <fullName evidence="1">Uncharacterized protein</fullName>
    </submittedName>
</protein>
<dbReference type="KEGG" id="tva:4753339"/>
<dbReference type="InParanoid" id="A2FHN8"/>
<reference evidence="1" key="2">
    <citation type="journal article" date="2007" name="Science">
        <title>Draft genome sequence of the sexually transmitted pathogen Trichomonas vaginalis.</title>
        <authorList>
            <person name="Carlton J.M."/>
            <person name="Hirt R.P."/>
            <person name="Silva J.C."/>
            <person name="Delcher A.L."/>
            <person name="Schatz M."/>
            <person name="Zhao Q."/>
            <person name="Wortman J.R."/>
            <person name="Bidwell S.L."/>
            <person name="Alsmark U.C.M."/>
            <person name="Besteiro S."/>
            <person name="Sicheritz-Ponten T."/>
            <person name="Noel C.J."/>
            <person name="Dacks J.B."/>
            <person name="Foster P.G."/>
            <person name="Simillion C."/>
            <person name="Van de Peer Y."/>
            <person name="Miranda-Saavedra D."/>
            <person name="Barton G.J."/>
            <person name="Westrop G.D."/>
            <person name="Mueller S."/>
            <person name="Dessi D."/>
            <person name="Fiori P.L."/>
            <person name="Ren Q."/>
            <person name="Paulsen I."/>
            <person name="Zhang H."/>
            <person name="Bastida-Corcuera F.D."/>
            <person name="Simoes-Barbosa A."/>
            <person name="Brown M.T."/>
            <person name="Hayes R.D."/>
            <person name="Mukherjee M."/>
            <person name="Okumura C.Y."/>
            <person name="Schneider R."/>
            <person name="Smith A.J."/>
            <person name="Vanacova S."/>
            <person name="Villalvazo M."/>
            <person name="Haas B.J."/>
            <person name="Pertea M."/>
            <person name="Feldblyum T.V."/>
            <person name="Utterback T.R."/>
            <person name="Shu C.L."/>
            <person name="Osoegawa K."/>
            <person name="de Jong P.J."/>
            <person name="Hrdy I."/>
            <person name="Horvathova L."/>
            <person name="Zubacova Z."/>
            <person name="Dolezal P."/>
            <person name="Malik S.B."/>
            <person name="Logsdon J.M. Jr."/>
            <person name="Henze K."/>
            <person name="Gupta A."/>
            <person name="Wang C.C."/>
            <person name="Dunne R.L."/>
            <person name="Upcroft J.A."/>
            <person name="Upcroft P."/>
            <person name="White O."/>
            <person name="Salzberg S.L."/>
            <person name="Tang P."/>
            <person name="Chiu C.-H."/>
            <person name="Lee Y.-S."/>
            <person name="Embley T.M."/>
            <person name="Coombs G.H."/>
            <person name="Mottram J.C."/>
            <person name="Tachezy J."/>
            <person name="Fraser-Liggett C.M."/>
            <person name="Johnson P.J."/>
        </authorList>
    </citation>
    <scope>NUCLEOTIDE SEQUENCE [LARGE SCALE GENOMIC DNA]</scope>
    <source>
        <strain evidence="1">G3</strain>
    </source>
</reference>
<keyword evidence="2" id="KW-1185">Reference proteome</keyword>
<dbReference type="AlphaFoldDB" id="A2FHN8"/>
<evidence type="ECO:0000313" key="2">
    <source>
        <dbReference type="Proteomes" id="UP000001542"/>
    </source>
</evidence>
<gene>
    <name evidence="1" type="ORF">TVAG_370860</name>
</gene>
<name>A2FHN8_TRIV3</name>
<sequence length="159" mass="17264">MISTADETPIYAELGLGPNPSKMDMATKVLKKSYHTFQNTALEFSLVYSGCLIINDLVDKKPIQWRNNIVTATTYSLNIATSLALAEIINDSIALHRGERKIYDSIIASTISGGIVEIPHGASAVYRGAVSGALWSSAMAGMQYVFSKFLSDKPDSENK</sequence>
<proteinExistence type="predicted"/>
<reference evidence="1" key="1">
    <citation type="submission" date="2006-10" db="EMBL/GenBank/DDBJ databases">
        <authorList>
            <person name="Amadeo P."/>
            <person name="Zhao Q."/>
            <person name="Wortman J."/>
            <person name="Fraser-Liggett C."/>
            <person name="Carlton J."/>
        </authorList>
    </citation>
    <scope>NUCLEOTIDE SEQUENCE</scope>
    <source>
        <strain evidence="1">G3</strain>
    </source>
</reference>
<dbReference type="Proteomes" id="UP000001542">
    <property type="component" value="Unassembled WGS sequence"/>
</dbReference>
<dbReference type="RefSeq" id="XP_001308512.1">
    <property type="nucleotide sequence ID" value="XM_001308511.1"/>
</dbReference>
<dbReference type="VEuPathDB" id="TrichDB:TVAGG3_0946580"/>
<dbReference type="EMBL" id="DS113798">
    <property type="protein sequence ID" value="EAX95582.1"/>
    <property type="molecule type" value="Genomic_DNA"/>
</dbReference>
<dbReference type="TCDB" id="3.A.8.1.2">
    <property type="family name" value="the mitochondrial protein translocase (mpt) family"/>
</dbReference>